<sequence>MRLLIVEDDPLLGDGMQAGLRQAGFSVNWVHDGRAAEAALASEGYSALVLDLGLPGEPDGLALLAALRRRGAALPTLIVTARDTVADKLAGLDGGADDYLVKPFDLDELAARLRALIRRSHGRPTARIVHGEMEVDVAARQATLRGAPVELSAREFALLEALLEHRGRVMPRARLETLIYGWNEEPESNAVEVHIHHLRRKLGSTLIRTVRGVGYTIDPTP</sequence>
<keyword evidence="7" id="KW-0804">Transcription</keyword>
<gene>
    <name evidence="12" type="ORF">HCX48_02675</name>
</gene>
<dbReference type="Pfam" id="PF00486">
    <property type="entry name" value="Trans_reg_C"/>
    <property type="match status" value="1"/>
</dbReference>
<dbReference type="SUPFAM" id="SSF52172">
    <property type="entry name" value="CheY-like"/>
    <property type="match status" value="1"/>
</dbReference>
<keyword evidence="5" id="KW-0805">Transcription regulation</keyword>
<comment type="caution">
    <text evidence="12">The sequence shown here is derived from an EMBL/GenBank/DDBJ whole genome shotgun (WGS) entry which is preliminary data.</text>
</comment>
<feature type="modified residue" description="4-aspartylphosphate" evidence="8">
    <location>
        <position position="51"/>
    </location>
</feature>
<dbReference type="EMBL" id="JAATWB010000001">
    <property type="protein sequence ID" value="NJA88126.1"/>
    <property type="molecule type" value="Genomic_DNA"/>
</dbReference>
<dbReference type="SMART" id="SM00862">
    <property type="entry name" value="Trans_reg_C"/>
    <property type="match status" value="1"/>
</dbReference>
<dbReference type="PROSITE" id="PS50110">
    <property type="entry name" value="RESPONSE_REGULATORY"/>
    <property type="match status" value="1"/>
</dbReference>
<protein>
    <submittedName>
        <fullName evidence="12">Response regulator</fullName>
    </submittedName>
</protein>
<dbReference type="Proteomes" id="UP000720344">
    <property type="component" value="Unassembled WGS sequence"/>
</dbReference>
<dbReference type="InterPro" id="IPR036388">
    <property type="entry name" value="WH-like_DNA-bd_sf"/>
</dbReference>
<evidence type="ECO:0000259" key="11">
    <source>
        <dbReference type="PROSITE" id="PS51755"/>
    </source>
</evidence>
<keyword evidence="6 9" id="KW-0238">DNA-binding</keyword>
<keyword evidence="2" id="KW-0963">Cytoplasm</keyword>
<keyword evidence="3 8" id="KW-0597">Phosphoprotein</keyword>
<evidence type="ECO:0000256" key="1">
    <source>
        <dbReference type="ARBA" id="ARBA00004496"/>
    </source>
</evidence>
<dbReference type="InterPro" id="IPR001867">
    <property type="entry name" value="OmpR/PhoB-type_DNA-bd"/>
</dbReference>
<dbReference type="RefSeq" id="WP_167680754.1">
    <property type="nucleotide sequence ID" value="NZ_JAATWB010000001.1"/>
</dbReference>
<evidence type="ECO:0000256" key="8">
    <source>
        <dbReference type="PROSITE-ProRule" id="PRU00169"/>
    </source>
</evidence>
<accession>A0ABX0WGY8</accession>
<feature type="domain" description="OmpR/PhoB-type" evidence="11">
    <location>
        <begin position="125"/>
        <end position="219"/>
    </location>
</feature>
<name>A0ABX0WGY8_9RHOO</name>
<feature type="domain" description="Response regulatory" evidence="10">
    <location>
        <begin position="2"/>
        <end position="117"/>
    </location>
</feature>
<dbReference type="InterPro" id="IPR001789">
    <property type="entry name" value="Sig_transdc_resp-reg_receiver"/>
</dbReference>
<dbReference type="Gene3D" id="1.10.10.10">
    <property type="entry name" value="Winged helix-like DNA-binding domain superfamily/Winged helix DNA-binding domain"/>
    <property type="match status" value="1"/>
</dbReference>
<evidence type="ECO:0000259" key="10">
    <source>
        <dbReference type="PROSITE" id="PS50110"/>
    </source>
</evidence>
<evidence type="ECO:0000256" key="9">
    <source>
        <dbReference type="PROSITE-ProRule" id="PRU01091"/>
    </source>
</evidence>
<reference evidence="13" key="1">
    <citation type="submission" date="2020-03" db="EMBL/GenBank/DDBJ databases">
        <title>Whole-genome sequence of the purple nonsulfur bacterium Rhodocyclus tenuis DSM112.</title>
        <authorList>
            <person name="Kyndt J.A."/>
            <person name="Meyer T.E."/>
        </authorList>
    </citation>
    <scope>NUCLEOTIDE SEQUENCE [LARGE SCALE GENOMIC DNA]</scope>
    <source>
        <strain evidence="13">DSM 112</strain>
    </source>
</reference>
<evidence type="ECO:0000256" key="5">
    <source>
        <dbReference type="ARBA" id="ARBA00023015"/>
    </source>
</evidence>
<dbReference type="PROSITE" id="PS51755">
    <property type="entry name" value="OMPR_PHOB"/>
    <property type="match status" value="1"/>
</dbReference>
<dbReference type="InterPro" id="IPR039420">
    <property type="entry name" value="WalR-like"/>
</dbReference>
<dbReference type="CDD" id="cd17624">
    <property type="entry name" value="REC_OmpR_PmrA-like"/>
    <property type="match status" value="1"/>
</dbReference>
<dbReference type="CDD" id="cd00383">
    <property type="entry name" value="trans_reg_C"/>
    <property type="match status" value="1"/>
</dbReference>
<evidence type="ECO:0000256" key="7">
    <source>
        <dbReference type="ARBA" id="ARBA00023163"/>
    </source>
</evidence>
<dbReference type="PANTHER" id="PTHR48111:SF35">
    <property type="entry name" value="TRANSCRIPTIONAL REGULATORY PROTEIN QSEB"/>
    <property type="match status" value="1"/>
</dbReference>
<organism evidence="12 13">
    <name type="scientific">Rhodocyclus gracilis</name>
    <dbReference type="NCBI Taxonomy" id="2929842"/>
    <lineage>
        <taxon>Bacteria</taxon>
        <taxon>Pseudomonadati</taxon>
        <taxon>Pseudomonadota</taxon>
        <taxon>Betaproteobacteria</taxon>
        <taxon>Rhodocyclales</taxon>
        <taxon>Rhodocyclaceae</taxon>
        <taxon>Rhodocyclus</taxon>
    </lineage>
</organism>
<keyword evidence="13" id="KW-1185">Reference proteome</keyword>
<feature type="DNA-binding region" description="OmpR/PhoB-type" evidence="9">
    <location>
        <begin position="125"/>
        <end position="219"/>
    </location>
</feature>
<evidence type="ECO:0000313" key="13">
    <source>
        <dbReference type="Proteomes" id="UP000720344"/>
    </source>
</evidence>
<evidence type="ECO:0000256" key="6">
    <source>
        <dbReference type="ARBA" id="ARBA00023125"/>
    </source>
</evidence>
<dbReference type="Gene3D" id="3.40.50.2300">
    <property type="match status" value="1"/>
</dbReference>
<evidence type="ECO:0000256" key="4">
    <source>
        <dbReference type="ARBA" id="ARBA00023012"/>
    </source>
</evidence>
<comment type="subcellular location">
    <subcellularLocation>
        <location evidence="1">Cytoplasm</location>
    </subcellularLocation>
</comment>
<dbReference type="PANTHER" id="PTHR48111">
    <property type="entry name" value="REGULATOR OF RPOS"/>
    <property type="match status" value="1"/>
</dbReference>
<dbReference type="InterPro" id="IPR011006">
    <property type="entry name" value="CheY-like_superfamily"/>
</dbReference>
<keyword evidence="4" id="KW-0902">Two-component regulatory system</keyword>
<dbReference type="SMART" id="SM00448">
    <property type="entry name" value="REC"/>
    <property type="match status" value="1"/>
</dbReference>
<evidence type="ECO:0000256" key="3">
    <source>
        <dbReference type="ARBA" id="ARBA00022553"/>
    </source>
</evidence>
<evidence type="ECO:0000313" key="12">
    <source>
        <dbReference type="EMBL" id="NJA88126.1"/>
    </source>
</evidence>
<proteinExistence type="predicted"/>
<dbReference type="Gene3D" id="6.10.250.690">
    <property type="match status" value="1"/>
</dbReference>
<evidence type="ECO:0000256" key="2">
    <source>
        <dbReference type="ARBA" id="ARBA00022490"/>
    </source>
</evidence>
<dbReference type="Pfam" id="PF00072">
    <property type="entry name" value="Response_reg"/>
    <property type="match status" value="1"/>
</dbReference>